<gene>
    <name evidence="5" type="ORF">GCM10010492_58200</name>
</gene>
<comment type="similarity">
    <text evidence="1">Belongs to the universal stress protein A family.</text>
</comment>
<comment type="caution">
    <text evidence="5">The sequence shown here is derived from an EMBL/GenBank/DDBJ whole genome shotgun (WGS) entry which is preliminary data.</text>
</comment>
<evidence type="ECO:0000259" key="4">
    <source>
        <dbReference type="Pfam" id="PF00582"/>
    </source>
</evidence>
<protein>
    <submittedName>
        <fullName evidence="5">Universal stress protein</fullName>
    </submittedName>
</protein>
<reference evidence="5 6" key="1">
    <citation type="journal article" date="2019" name="Int. J. Syst. Evol. Microbiol.">
        <title>The Global Catalogue of Microorganisms (GCM) 10K type strain sequencing project: providing services to taxonomists for standard genome sequencing and annotation.</title>
        <authorList>
            <consortium name="The Broad Institute Genomics Platform"/>
            <consortium name="The Broad Institute Genome Sequencing Center for Infectious Disease"/>
            <person name="Wu L."/>
            <person name="Ma J."/>
        </authorList>
    </citation>
    <scope>NUCLEOTIDE SEQUENCE [LARGE SCALE GENOMIC DNA]</scope>
    <source>
        <strain evidence="5 6">JCM 3380</strain>
    </source>
</reference>
<dbReference type="PANTHER" id="PTHR46268:SF27">
    <property type="entry name" value="UNIVERSAL STRESS PROTEIN RV2623"/>
    <property type="match status" value="1"/>
</dbReference>
<dbReference type="Gene3D" id="3.40.50.620">
    <property type="entry name" value="HUPs"/>
    <property type="match status" value="2"/>
</dbReference>
<evidence type="ECO:0000256" key="1">
    <source>
        <dbReference type="ARBA" id="ARBA00008791"/>
    </source>
</evidence>
<dbReference type="PRINTS" id="PR01438">
    <property type="entry name" value="UNVRSLSTRESS"/>
</dbReference>
<dbReference type="Pfam" id="PF00582">
    <property type="entry name" value="Usp"/>
    <property type="match status" value="2"/>
</dbReference>
<keyword evidence="6" id="KW-1185">Reference proteome</keyword>
<evidence type="ECO:0000256" key="3">
    <source>
        <dbReference type="ARBA" id="ARBA00022840"/>
    </source>
</evidence>
<dbReference type="PANTHER" id="PTHR46268">
    <property type="entry name" value="STRESS RESPONSE PROTEIN NHAX"/>
    <property type="match status" value="1"/>
</dbReference>
<dbReference type="RefSeq" id="WP_343937130.1">
    <property type="nucleotide sequence ID" value="NZ_BAAABU010000018.1"/>
</dbReference>
<accession>A0ABN0UH32</accession>
<name>A0ABN0UH32_9PSEU</name>
<dbReference type="SUPFAM" id="SSF52402">
    <property type="entry name" value="Adenine nucleotide alpha hydrolases-like"/>
    <property type="match status" value="2"/>
</dbReference>
<dbReference type="Proteomes" id="UP001500416">
    <property type="component" value="Unassembled WGS sequence"/>
</dbReference>
<feature type="domain" description="UspA" evidence="4">
    <location>
        <begin position="9"/>
        <end position="145"/>
    </location>
</feature>
<proteinExistence type="inferred from homology"/>
<evidence type="ECO:0000313" key="5">
    <source>
        <dbReference type="EMBL" id="GAA0250398.1"/>
    </source>
</evidence>
<evidence type="ECO:0000256" key="2">
    <source>
        <dbReference type="ARBA" id="ARBA00022741"/>
    </source>
</evidence>
<dbReference type="InterPro" id="IPR014729">
    <property type="entry name" value="Rossmann-like_a/b/a_fold"/>
</dbReference>
<keyword evidence="2" id="KW-0547">Nucleotide-binding</keyword>
<dbReference type="InterPro" id="IPR006016">
    <property type="entry name" value="UspA"/>
</dbReference>
<organism evidence="5 6">
    <name type="scientific">Saccharothrix mutabilis subsp. mutabilis</name>
    <dbReference type="NCBI Taxonomy" id="66855"/>
    <lineage>
        <taxon>Bacteria</taxon>
        <taxon>Bacillati</taxon>
        <taxon>Actinomycetota</taxon>
        <taxon>Actinomycetes</taxon>
        <taxon>Pseudonocardiales</taxon>
        <taxon>Pseudonocardiaceae</taxon>
        <taxon>Saccharothrix</taxon>
    </lineage>
</organism>
<feature type="domain" description="UspA" evidence="4">
    <location>
        <begin position="153"/>
        <end position="290"/>
    </location>
</feature>
<sequence length="305" mass="32422">MDKEPGAPVVVGVDGSASALEAVAWAADECLRHRAPLRLVHACMPPIVSRSAFASVGEDLDRALRAQGHKWLRQARDAARAVARDIAVTTRLAVTGPVPLLVDESGRARLVVLGSRGLSGVGGLLVGSTALALASHGRCPLVVVRDAPAPDGPVVVGVDGSPVSEAAVAFAFEAASIRGAPLTAVMSWQDFMVDPGYHDRRIATDWTEVEEDERRLLAQRLAGWQEKFPDVHVDRVVRRDNAARLLVRLGEGARLLVVGSHGHEGFTGLLLGSTARTLVRHAPCPLAVVRPHDRPHRTSGPGHVR</sequence>
<dbReference type="EMBL" id="BAAABU010000018">
    <property type="protein sequence ID" value="GAA0250398.1"/>
    <property type="molecule type" value="Genomic_DNA"/>
</dbReference>
<dbReference type="InterPro" id="IPR006015">
    <property type="entry name" value="Universal_stress_UspA"/>
</dbReference>
<keyword evidence="3" id="KW-0067">ATP-binding</keyword>
<evidence type="ECO:0000313" key="6">
    <source>
        <dbReference type="Proteomes" id="UP001500416"/>
    </source>
</evidence>